<reference evidence="3" key="1">
    <citation type="submission" date="2020-12" db="EMBL/GenBank/DDBJ databases">
        <title>Metabolic potential, ecology and presence of endohyphal bacteria is reflected in genomic diversity of Mucoromycotina.</title>
        <authorList>
            <person name="Muszewska A."/>
            <person name="Okrasinska A."/>
            <person name="Steczkiewicz K."/>
            <person name="Drgas O."/>
            <person name="Orlowska M."/>
            <person name="Perlinska-Lenart U."/>
            <person name="Aleksandrzak-Piekarczyk T."/>
            <person name="Szatraj K."/>
            <person name="Zielenkiewicz U."/>
            <person name="Pilsyk S."/>
            <person name="Malc E."/>
            <person name="Mieczkowski P."/>
            <person name="Kruszewska J.S."/>
            <person name="Biernat P."/>
            <person name="Pawlowska J."/>
        </authorList>
    </citation>
    <scope>NUCLEOTIDE SEQUENCE</scope>
    <source>
        <strain evidence="3">WA0000017839</strain>
    </source>
</reference>
<feature type="non-terminal residue" evidence="3">
    <location>
        <position position="419"/>
    </location>
</feature>
<dbReference type="EMBL" id="JAEPRD010000428">
    <property type="protein sequence ID" value="KAG2191345.1"/>
    <property type="molecule type" value="Genomic_DNA"/>
</dbReference>
<evidence type="ECO:0000256" key="1">
    <source>
        <dbReference type="SAM" id="MobiDB-lite"/>
    </source>
</evidence>
<feature type="region of interest" description="Disordered" evidence="1">
    <location>
        <begin position="387"/>
        <end position="419"/>
    </location>
</feature>
<proteinExistence type="predicted"/>
<dbReference type="AlphaFoldDB" id="A0A8H7UQ27"/>
<evidence type="ECO:0000259" key="2">
    <source>
        <dbReference type="Pfam" id="PF03732"/>
    </source>
</evidence>
<comment type="caution">
    <text evidence="3">The sequence shown here is derived from an EMBL/GenBank/DDBJ whole genome shotgun (WGS) entry which is preliminary data.</text>
</comment>
<feature type="compositionally biased region" description="Low complexity" evidence="1">
    <location>
        <begin position="1"/>
        <end position="18"/>
    </location>
</feature>
<organism evidence="3 4">
    <name type="scientific">Mucor saturninus</name>
    <dbReference type="NCBI Taxonomy" id="64648"/>
    <lineage>
        <taxon>Eukaryota</taxon>
        <taxon>Fungi</taxon>
        <taxon>Fungi incertae sedis</taxon>
        <taxon>Mucoromycota</taxon>
        <taxon>Mucoromycotina</taxon>
        <taxon>Mucoromycetes</taxon>
        <taxon>Mucorales</taxon>
        <taxon>Mucorineae</taxon>
        <taxon>Mucoraceae</taxon>
        <taxon>Mucor</taxon>
    </lineage>
</organism>
<dbReference type="OrthoDB" id="2265483at2759"/>
<dbReference type="InterPro" id="IPR005162">
    <property type="entry name" value="Retrotrans_gag_dom"/>
</dbReference>
<sequence>MSQNNSPSLPGSSPLSVSETRSLDADPVIVEDDDVVMEEGPQNLRHDTMKSKYAVDPIDSKKILQSAKENMEIVQRKYNFAYAHWIKCKNENASSSATKEASVVYKEVETELIATCDAYLVFLSVNQPAPSKNATYVPDSLPYLQLRTDTVIWKKNAEIFESVYDFCMQFKTVLEAHGLSLDESWERLLPMSMNKEDRSWFAEALKKKQLNWSQAENILMDHFDTPYRKFLMMVKVWKLKQAPGEPVREYATKFQKLRRQAGLEDGLPLVLSFWCSLLETVRKPSSVALSSRYGTKLPDNIESIIGIVVAATNDTDIYLMDSFGGNKENERSLRRHSNYAGSVNKDSFESNKAPINVTQCKYCNKPWYRGHRCEEFLQRKKQNISRMAKRRNLGHNTPDNLNSDEEDENEKRLLALSLA</sequence>
<dbReference type="Proteomes" id="UP000603453">
    <property type="component" value="Unassembled WGS sequence"/>
</dbReference>
<evidence type="ECO:0000313" key="3">
    <source>
        <dbReference type="EMBL" id="KAG2191345.1"/>
    </source>
</evidence>
<protein>
    <recommendedName>
        <fullName evidence="2">Retrotransposon gag domain-containing protein</fullName>
    </recommendedName>
</protein>
<gene>
    <name evidence="3" type="ORF">INT47_005859</name>
</gene>
<name>A0A8H7UQ27_9FUNG</name>
<keyword evidence="4" id="KW-1185">Reference proteome</keyword>
<dbReference type="Pfam" id="PF03732">
    <property type="entry name" value="Retrotrans_gag"/>
    <property type="match status" value="1"/>
</dbReference>
<evidence type="ECO:0000313" key="4">
    <source>
        <dbReference type="Proteomes" id="UP000603453"/>
    </source>
</evidence>
<accession>A0A8H7UQ27</accession>
<feature type="region of interest" description="Disordered" evidence="1">
    <location>
        <begin position="1"/>
        <end position="30"/>
    </location>
</feature>
<feature type="domain" description="Retrotransposon gag" evidence="2">
    <location>
        <begin position="188"/>
        <end position="262"/>
    </location>
</feature>